<proteinExistence type="predicted"/>
<organism evidence="1">
    <name type="scientific">Lepeophtheirus salmonis</name>
    <name type="common">Salmon louse</name>
    <name type="synonym">Caligus salmonis</name>
    <dbReference type="NCBI Taxonomy" id="72036"/>
    <lineage>
        <taxon>Eukaryota</taxon>
        <taxon>Metazoa</taxon>
        <taxon>Ecdysozoa</taxon>
        <taxon>Arthropoda</taxon>
        <taxon>Crustacea</taxon>
        <taxon>Multicrustacea</taxon>
        <taxon>Hexanauplia</taxon>
        <taxon>Copepoda</taxon>
        <taxon>Siphonostomatoida</taxon>
        <taxon>Caligidae</taxon>
        <taxon>Lepeophtheirus</taxon>
    </lineage>
</organism>
<reference evidence="1" key="1">
    <citation type="submission" date="2014-05" db="EMBL/GenBank/DDBJ databases">
        <authorList>
            <person name="Chronopoulou M."/>
        </authorList>
    </citation>
    <scope>NUCLEOTIDE SEQUENCE</scope>
    <source>
        <tissue evidence="1">Whole organism</tissue>
    </source>
</reference>
<dbReference type="EMBL" id="HACA01023311">
    <property type="protein sequence ID" value="CDW40672.1"/>
    <property type="molecule type" value="Transcribed_RNA"/>
</dbReference>
<protein>
    <submittedName>
        <fullName evidence="1">Uncharacterized protein</fullName>
    </submittedName>
</protein>
<evidence type="ECO:0000313" key="1">
    <source>
        <dbReference type="EMBL" id="CDW40672.1"/>
    </source>
</evidence>
<dbReference type="AlphaFoldDB" id="A0A0K2US20"/>
<sequence length="32" mass="3495">MKAWSVFKKRVGMCMSVSFKTASPRTASLATS</sequence>
<accession>A0A0K2US20</accession>
<name>A0A0K2US20_LEPSM</name>